<reference evidence="1" key="1">
    <citation type="submission" date="2019-05" db="EMBL/GenBank/DDBJ databases">
        <authorList>
            <person name="Piombo E."/>
        </authorList>
    </citation>
    <scope>NUCLEOTIDE SEQUENCE</scope>
    <source>
        <strain evidence="1">C2S</strain>
    </source>
</reference>
<dbReference type="InterPro" id="IPR036770">
    <property type="entry name" value="Ankyrin_rpt-contain_sf"/>
</dbReference>
<dbReference type="PANTHER" id="PTHR44013">
    <property type="entry name" value="ZINC-TYPE ALCOHOL DEHYDROGENASE-LIKE PROTEIN C16A3.02C"/>
    <property type="match status" value="1"/>
</dbReference>
<dbReference type="AlphaFoldDB" id="A0A5Q3FYW1"/>
<evidence type="ECO:0000313" key="2">
    <source>
        <dbReference type="Proteomes" id="UP000760494"/>
    </source>
</evidence>
<proteinExistence type="predicted"/>
<gene>
    <name evidence="1" type="ORF">C2S_1221</name>
</gene>
<comment type="caution">
    <text evidence="1">The sequence shown here is derived from an EMBL/GenBank/DDBJ whole genome shotgun (WGS) entry which is preliminary data.</text>
</comment>
<dbReference type="Pfam" id="PF08240">
    <property type="entry name" value="ADH_N"/>
    <property type="match status" value="1"/>
</dbReference>
<name>A0A5Q3FYW1_FUSFU</name>
<accession>A0A5Q3FYW1</accession>
<dbReference type="InterPro" id="IPR036291">
    <property type="entry name" value="NAD(P)-bd_dom_sf"/>
</dbReference>
<sequence>MSSPLDAAGLAIATTELCRNLATGLYFIIREIRDASKDAEIMQDTLAALHTRLDQVRALFDANVPQSPLEKDYRNSIDRTLENIHRDLSLLTSKLHIDVILEAKGSKRLEAWYVLQRKFQSDDIRNIKERLAGSEELLQSHFEMLSMTRDEVTDFKAFVRPILEKLLFHATLTEERQRYQAAESRSIKRLQHVTNALGTGNTFPGEESDFEYHDAFKTWKDKSEAMIMSIADPPWHQVSNSNYVPSIRNESRDGASILPTVRDFREKNGMYPSLRVTPNLSHVEEILDESLHQDVTEDLINWCKEQGFPVNVSNFRYDLIWEAAPVALKGTSPMHQAIKTNNMVVLEKMLSRDCNIEVRLEDGSQDPTPLLLAGSELNAVAVKLLLTKGAKADATDRTGKTGLHLCQSPKFEGRRVAKLLLGDSRAEALDVNAQDQFGMTAAHIAARVGDVKMLEYLLLDQYGKKVADANAQQQDGSTPLMVALKSNIANKKQVIDVLSRCSDLSIKNKNGEDAKEVAAKHSPKDVRNLPATMKTVLQPDKHSHKLILSSQQPVPTPSHPQDVLVKVHATCPCKGELDWALWAPEFIGDKIPIPGQDLAGTVVSAPENSGFKPDDEVYARIEANRPGAAAEYVLARVSELAIRPKNLTWAETAASPISALTAYQGLFTRGGLDPKALAGDEAAREKNGKVRVLINGSAGGVGSWAVQLARLAGVKTIAGVVGTQNIDFVRQLGATETIDYKKQSIGEWATQDPSSRQFDLVFDCIGLPSLSQTWYAVREGGTLVSVCAPPEQNRPEDVKKEVNSIFFVIDPVGKDLEVITKLLEAGQIKPHIDSVVGLDDFEEAWEKVESGRTKGKVVVMVMKDE</sequence>
<dbReference type="PANTHER" id="PTHR44013:SF5">
    <property type="entry name" value="OXIDOREDUCTASE, PUTATIVE (AFU_ORTHOLOGUE AFUA_5G01290)-RELATED"/>
    <property type="match status" value="1"/>
</dbReference>
<organism evidence="1 2">
    <name type="scientific">Fusarium fujikuroi</name>
    <name type="common">Bakanae and foot rot disease fungus</name>
    <name type="synonym">Gibberella fujikuroi</name>
    <dbReference type="NCBI Taxonomy" id="5127"/>
    <lineage>
        <taxon>Eukaryota</taxon>
        <taxon>Fungi</taxon>
        <taxon>Dikarya</taxon>
        <taxon>Ascomycota</taxon>
        <taxon>Pezizomycotina</taxon>
        <taxon>Sordariomycetes</taxon>
        <taxon>Hypocreomycetidae</taxon>
        <taxon>Hypocreales</taxon>
        <taxon>Nectriaceae</taxon>
        <taxon>Fusarium</taxon>
        <taxon>Fusarium fujikuroi species complex</taxon>
    </lineage>
</organism>
<dbReference type="Proteomes" id="UP000760494">
    <property type="component" value="Unassembled WGS sequence"/>
</dbReference>
<dbReference type="InterPro" id="IPR052733">
    <property type="entry name" value="Chloroplast_QOR"/>
</dbReference>
<dbReference type="GO" id="GO:0016491">
    <property type="term" value="F:oxidoreductase activity"/>
    <property type="evidence" value="ECO:0007669"/>
    <property type="project" value="InterPro"/>
</dbReference>
<dbReference type="Gene3D" id="3.90.180.10">
    <property type="entry name" value="Medium-chain alcohol dehydrogenases, catalytic domain"/>
    <property type="match status" value="1"/>
</dbReference>
<dbReference type="InterPro" id="IPR020843">
    <property type="entry name" value="ER"/>
</dbReference>
<dbReference type="Gene3D" id="3.40.50.720">
    <property type="entry name" value="NAD(P)-binding Rossmann-like Domain"/>
    <property type="match status" value="1"/>
</dbReference>
<dbReference type="Gene3D" id="1.25.40.20">
    <property type="entry name" value="Ankyrin repeat-containing domain"/>
    <property type="match status" value="2"/>
</dbReference>
<dbReference type="SMART" id="SM00248">
    <property type="entry name" value="ANK"/>
    <property type="match status" value="4"/>
</dbReference>
<dbReference type="PROSITE" id="PS50088">
    <property type="entry name" value="ANK_REPEAT"/>
    <property type="match status" value="2"/>
</dbReference>
<protein>
    <submittedName>
        <fullName evidence="1">Uncharacterized protein</fullName>
    </submittedName>
</protein>
<dbReference type="InterPro" id="IPR011032">
    <property type="entry name" value="GroES-like_sf"/>
</dbReference>
<dbReference type="SUPFAM" id="SSF48403">
    <property type="entry name" value="Ankyrin repeat"/>
    <property type="match status" value="1"/>
</dbReference>
<evidence type="ECO:0000313" key="1">
    <source>
        <dbReference type="EMBL" id="VTT68306.1"/>
    </source>
</evidence>
<dbReference type="Pfam" id="PF12796">
    <property type="entry name" value="Ank_2"/>
    <property type="match status" value="1"/>
</dbReference>
<dbReference type="SMART" id="SM00829">
    <property type="entry name" value="PKS_ER"/>
    <property type="match status" value="1"/>
</dbReference>
<dbReference type="SUPFAM" id="SSF51735">
    <property type="entry name" value="NAD(P)-binding Rossmann-fold domains"/>
    <property type="match status" value="1"/>
</dbReference>
<dbReference type="InterPro" id="IPR013154">
    <property type="entry name" value="ADH-like_N"/>
</dbReference>
<dbReference type="EMBL" id="CABFJX010000223">
    <property type="protein sequence ID" value="VTT68306.1"/>
    <property type="molecule type" value="Genomic_DNA"/>
</dbReference>
<dbReference type="CDD" id="cd05289">
    <property type="entry name" value="MDR_like_2"/>
    <property type="match status" value="1"/>
</dbReference>
<dbReference type="Pfam" id="PF13602">
    <property type="entry name" value="ADH_zinc_N_2"/>
    <property type="match status" value="1"/>
</dbReference>
<dbReference type="InterPro" id="IPR002110">
    <property type="entry name" value="Ankyrin_rpt"/>
</dbReference>
<dbReference type="SUPFAM" id="SSF50129">
    <property type="entry name" value="GroES-like"/>
    <property type="match status" value="1"/>
</dbReference>